<gene>
    <name evidence="2" type="ORF">LCGC14_2750350</name>
</gene>
<name>A0A0F8ZP06_9ZZZZ</name>
<reference evidence="2" key="1">
    <citation type="journal article" date="2015" name="Nature">
        <title>Complex archaea that bridge the gap between prokaryotes and eukaryotes.</title>
        <authorList>
            <person name="Spang A."/>
            <person name="Saw J.H."/>
            <person name="Jorgensen S.L."/>
            <person name="Zaremba-Niedzwiedzka K."/>
            <person name="Martijn J."/>
            <person name="Lind A.E."/>
            <person name="van Eijk R."/>
            <person name="Schleper C."/>
            <person name="Guy L."/>
            <person name="Ettema T.J."/>
        </authorList>
    </citation>
    <scope>NUCLEOTIDE SEQUENCE</scope>
</reference>
<sequence>MGDDEGKGRKTGEETEETPNYSGTGFLNRTPSYALEGGSLIRRISKLDGAYTKTDAFLLRDKEGNPITDPGQGINEVAKYLAWVFKASGESE</sequence>
<feature type="compositionally biased region" description="Polar residues" evidence="1">
    <location>
        <begin position="19"/>
        <end position="29"/>
    </location>
</feature>
<dbReference type="EMBL" id="LAZR01050271">
    <property type="protein sequence ID" value="KKK87730.1"/>
    <property type="molecule type" value="Genomic_DNA"/>
</dbReference>
<accession>A0A0F8ZP06</accession>
<proteinExistence type="predicted"/>
<evidence type="ECO:0000313" key="2">
    <source>
        <dbReference type="EMBL" id="KKK87730.1"/>
    </source>
</evidence>
<feature type="region of interest" description="Disordered" evidence="1">
    <location>
        <begin position="1"/>
        <end position="29"/>
    </location>
</feature>
<comment type="caution">
    <text evidence="2">The sequence shown here is derived from an EMBL/GenBank/DDBJ whole genome shotgun (WGS) entry which is preliminary data.</text>
</comment>
<evidence type="ECO:0000256" key="1">
    <source>
        <dbReference type="SAM" id="MobiDB-lite"/>
    </source>
</evidence>
<organism evidence="2">
    <name type="scientific">marine sediment metagenome</name>
    <dbReference type="NCBI Taxonomy" id="412755"/>
    <lineage>
        <taxon>unclassified sequences</taxon>
        <taxon>metagenomes</taxon>
        <taxon>ecological metagenomes</taxon>
    </lineage>
</organism>
<dbReference type="AlphaFoldDB" id="A0A0F8ZP06"/>
<protein>
    <submittedName>
        <fullName evidence="2">Uncharacterized protein</fullName>
    </submittedName>
</protein>
<feature type="compositionally biased region" description="Basic and acidic residues" evidence="1">
    <location>
        <begin position="1"/>
        <end position="13"/>
    </location>
</feature>